<dbReference type="AlphaFoldDB" id="A0A345ULL9"/>
<evidence type="ECO:0000313" key="1">
    <source>
        <dbReference type="EMBL" id="AXJ01371.1"/>
    </source>
</evidence>
<accession>A0A345ULL9</accession>
<organism evidence="1 2">
    <name type="scientific">Cyclonatronum proteinivorum</name>
    <dbReference type="NCBI Taxonomy" id="1457365"/>
    <lineage>
        <taxon>Bacteria</taxon>
        <taxon>Pseudomonadati</taxon>
        <taxon>Balneolota</taxon>
        <taxon>Balneolia</taxon>
        <taxon>Balneolales</taxon>
        <taxon>Cyclonatronaceae</taxon>
        <taxon>Cyclonatronum</taxon>
    </lineage>
</organism>
<gene>
    <name evidence="1" type="ORF">CYPRO_2122</name>
</gene>
<dbReference type="Proteomes" id="UP000254808">
    <property type="component" value="Chromosome"/>
</dbReference>
<keyword evidence="2" id="KW-1185">Reference proteome</keyword>
<sequence length="103" mass="12045">MKLLIILSVAEFADEVRQMMARNKVAVYSETPMHGFRTEKHQPDVRTWFSQGDHGIYSTLFFSFQTEETVATVLNEIKSYNKSWEGRRDNPLHAYQIAVEEFV</sequence>
<name>A0A345ULL9_9BACT</name>
<reference evidence="1 2" key="1">
    <citation type="submission" date="2018-03" db="EMBL/GenBank/DDBJ databases">
        <title>Phenotypic and genomic properties of Cyclonatronum proteinivorum gen. nov., sp. nov., a haloalkaliphilic bacteroidete from soda lakes possessing Na+-translocating rhodopsin.</title>
        <authorList>
            <person name="Toshchakov S.V."/>
            <person name="Korzhenkov A."/>
            <person name="Samarov N.I."/>
            <person name="Kublanov I.V."/>
            <person name="Muntyan M.S."/>
            <person name="Sorokin D.Y."/>
        </authorList>
    </citation>
    <scope>NUCLEOTIDE SEQUENCE [LARGE SCALE GENOMIC DNA]</scope>
    <source>
        <strain evidence="1 2">Omega</strain>
    </source>
</reference>
<dbReference type="OrthoDB" id="1524637at2"/>
<protein>
    <submittedName>
        <fullName evidence="1">Uncharacterized protein</fullName>
    </submittedName>
</protein>
<proteinExistence type="predicted"/>
<dbReference type="EMBL" id="CP027806">
    <property type="protein sequence ID" value="AXJ01371.1"/>
    <property type="molecule type" value="Genomic_DNA"/>
</dbReference>
<evidence type="ECO:0000313" key="2">
    <source>
        <dbReference type="Proteomes" id="UP000254808"/>
    </source>
</evidence>
<dbReference type="KEGG" id="cprv:CYPRO_2122"/>
<dbReference type="RefSeq" id="WP_114984568.1">
    <property type="nucleotide sequence ID" value="NZ_CP027806.1"/>
</dbReference>